<organism evidence="1 2">
    <name type="scientific">Catharanthus roseus</name>
    <name type="common">Madagascar periwinkle</name>
    <name type="synonym">Vinca rosea</name>
    <dbReference type="NCBI Taxonomy" id="4058"/>
    <lineage>
        <taxon>Eukaryota</taxon>
        <taxon>Viridiplantae</taxon>
        <taxon>Streptophyta</taxon>
        <taxon>Embryophyta</taxon>
        <taxon>Tracheophyta</taxon>
        <taxon>Spermatophyta</taxon>
        <taxon>Magnoliopsida</taxon>
        <taxon>eudicotyledons</taxon>
        <taxon>Gunneridae</taxon>
        <taxon>Pentapetalae</taxon>
        <taxon>asterids</taxon>
        <taxon>lamiids</taxon>
        <taxon>Gentianales</taxon>
        <taxon>Apocynaceae</taxon>
        <taxon>Rauvolfioideae</taxon>
        <taxon>Vinceae</taxon>
        <taxon>Catharanthinae</taxon>
        <taxon>Catharanthus</taxon>
    </lineage>
</organism>
<protein>
    <submittedName>
        <fullName evidence="1">Uncharacterized protein</fullName>
    </submittedName>
</protein>
<dbReference type="EMBL" id="CM044703">
    <property type="protein sequence ID" value="KAI5673977.1"/>
    <property type="molecule type" value="Genomic_DNA"/>
</dbReference>
<keyword evidence="2" id="KW-1185">Reference proteome</keyword>
<accession>A0ACC0BN15</accession>
<gene>
    <name evidence="1" type="ORF">M9H77_14341</name>
</gene>
<comment type="caution">
    <text evidence="1">The sequence shown here is derived from an EMBL/GenBank/DDBJ whole genome shotgun (WGS) entry which is preliminary data.</text>
</comment>
<evidence type="ECO:0000313" key="1">
    <source>
        <dbReference type="EMBL" id="KAI5673977.1"/>
    </source>
</evidence>
<proteinExistence type="predicted"/>
<name>A0ACC0BN15_CATRO</name>
<evidence type="ECO:0000313" key="2">
    <source>
        <dbReference type="Proteomes" id="UP001060085"/>
    </source>
</evidence>
<dbReference type="Proteomes" id="UP001060085">
    <property type="component" value="Linkage Group LG03"/>
</dbReference>
<reference evidence="2" key="1">
    <citation type="journal article" date="2023" name="Nat. Plants">
        <title>Single-cell RNA sequencing provides a high-resolution roadmap for understanding the multicellular compartmentation of specialized metabolism.</title>
        <authorList>
            <person name="Sun S."/>
            <person name="Shen X."/>
            <person name="Li Y."/>
            <person name="Li Y."/>
            <person name="Wang S."/>
            <person name="Li R."/>
            <person name="Zhang H."/>
            <person name="Shen G."/>
            <person name="Guo B."/>
            <person name="Wei J."/>
            <person name="Xu J."/>
            <person name="St-Pierre B."/>
            <person name="Chen S."/>
            <person name="Sun C."/>
        </authorList>
    </citation>
    <scope>NUCLEOTIDE SEQUENCE [LARGE SCALE GENOMIC DNA]</scope>
</reference>
<sequence length="158" mass="18809">MTNLQLGMRFVDKIQAISAVQKVVNSKSDQWKMKFCKDNGARPNAYVLDIYSRKIYRRTYQSNFYPVGHKDFWRDAPYNLTFYPLSVNNQRGRKHDTRFRGKWIIENRILPQDVADAECLGIIEKIVISLIQAMYKFLFFKVIMFRISINDISFLNFF</sequence>